<dbReference type="NCBIfam" id="TIGR02937">
    <property type="entry name" value="sigma70-ECF"/>
    <property type="match status" value="1"/>
</dbReference>
<protein>
    <submittedName>
        <fullName evidence="7">RNA polymerase, sigma-24 subunit, ECF subfamily</fullName>
    </submittedName>
</protein>
<dbReference type="PANTHER" id="PTHR43133:SF8">
    <property type="entry name" value="RNA POLYMERASE SIGMA FACTOR HI_1459-RELATED"/>
    <property type="match status" value="1"/>
</dbReference>
<dbReference type="PANTHER" id="PTHR43133">
    <property type="entry name" value="RNA POLYMERASE ECF-TYPE SIGMA FACTO"/>
    <property type="match status" value="1"/>
</dbReference>
<proteinExistence type="inferred from homology"/>
<dbReference type="SUPFAM" id="SSF88946">
    <property type="entry name" value="Sigma2 domain of RNA polymerase sigma factors"/>
    <property type="match status" value="1"/>
</dbReference>
<reference key="2">
    <citation type="submission" date="2011-04" db="EMBL/GenBank/DDBJ databases">
        <title>Complete sequence of chromosome of Haliscomenobacter hydrossis DSM 1100.</title>
        <authorList>
            <consortium name="US DOE Joint Genome Institute (JGI-PGF)"/>
            <person name="Lucas S."/>
            <person name="Han J."/>
            <person name="Lapidus A."/>
            <person name="Bruce D."/>
            <person name="Goodwin L."/>
            <person name="Pitluck S."/>
            <person name="Peters L."/>
            <person name="Kyrpides N."/>
            <person name="Mavromatis K."/>
            <person name="Ivanova N."/>
            <person name="Ovchinnikova G."/>
            <person name="Pagani I."/>
            <person name="Daligault H."/>
            <person name="Detter J.C."/>
            <person name="Han C."/>
            <person name="Land M."/>
            <person name="Hauser L."/>
            <person name="Markowitz V."/>
            <person name="Cheng J.-F."/>
            <person name="Hugenholtz P."/>
            <person name="Woyke T."/>
            <person name="Wu D."/>
            <person name="Verbarg S."/>
            <person name="Frueling A."/>
            <person name="Brambilla E."/>
            <person name="Klenk H.-P."/>
            <person name="Eisen J.A."/>
        </authorList>
    </citation>
    <scope>NUCLEOTIDE SEQUENCE</scope>
    <source>
        <strain>DSM 1100</strain>
    </source>
</reference>
<keyword evidence="3" id="KW-0731">Sigma factor</keyword>
<dbReference type="Gene3D" id="1.10.10.10">
    <property type="entry name" value="Winged helix-like DNA-binding domain superfamily/Winged helix DNA-binding domain"/>
    <property type="match status" value="1"/>
</dbReference>
<keyword evidence="8" id="KW-1185">Reference proteome</keyword>
<evidence type="ECO:0000256" key="1">
    <source>
        <dbReference type="ARBA" id="ARBA00010641"/>
    </source>
</evidence>
<dbReference type="RefSeq" id="WP_013763501.1">
    <property type="nucleotide sequence ID" value="NC_015510.1"/>
</dbReference>
<dbReference type="InterPro" id="IPR014284">
    <property type="entry name" value="RNA_pol_sigma-70_dom"/>
</dbReference>
<dbReference type="GO" id="GO:0016987">
    <property type="term" value="F:sigma factor activity"/>
    <property type="evidence" value="ECO:0007669"/>
    <property type="project" value="UniProtKB-KW"/>
</dbReference>
<dbReference type="InterPro" id="IPR036388">
    <property type="entry name" value="WH-like_DNA-bd_sf"/>
</dbReference>
<dbReference type="Proteomes" id="UP000008461">
    <property type="component" value="Chromosome"/>
</dbReference>
<dbReference type="EMBL" id="CP002691">
    <property type="protein sequence ID" value="AEE48946.1"/>
    <property type="molecule type" value="Genomic_DNA"/>
</dbReference>
<dbReference type="HOGENOM" id="CLU_1432721_0_0_10"/>
<evidence type="ECO:0000256" key="5">
    <source>
        <dbReference type="ARBA" id="ARBA00023163"/>
    </source>
</evidence>
<dbReference type="GO" id="GO:0006352">
    <property type="term" value="P:DNA-templated transcription initiation"/>
    <property type="evidence" value="ECO:0007669"/>
    <property type="project" value="InterPro"/>
</dbReference>
<dbReference type="GO" id="GO:0003677">
    <property type="term" value="F:DNA binding"/>
    <property type="evidence" value="ECO:0007669"/>
    <property type="project" value="UniProtKB-KW"/>
</dbReference>
<accession>F4KQC0</accession>
<gene>
    <name evidence="7" type="ordered locus">Halhy_1047</name>
</gene>
<keyword evidence="4" id="KW-0238">DNA-binding</keyword>
<reference evidence="7 8" key="1">
    <citation type="journal article" date="2011" name="Stand. Genomic Sci.">
        <title>Complete genome sequence of Haliscomenobacter hydrossis type strain (O).</title>
        <authorList>
            <consortium name="US DOE Joint Genome Institute (JGI-PGF)"/>
            <person name="Daligault H."/>
            <person name="Lapidus A."/>
            <person name="Zeytun A."/>
            <person name="Nolan M."/>
            <person name="Lucas S."/>
            <person name="Del Rio T.G."/>
            <person name="Tice H."/>
            <person name="Cheng J.F."/>
            <person name="Tapia R."/>
            <person name="Han C."/>
            <person name="Goodwin L."/>
            <person name="Pitluck S."/>
            <person name="Liolios K."/>
            <person name="Pagani I."/>
            <person name="Ivanova N."/>
            <person name="Huntemann M."/>
            <person name="Mavromatis K."/>
            <person name="Mikhailova N."/>
            <person name="Pati A."/>
            <person name="Chen A."/>
            <person name="Palaniappan K."/>
            <person name="Land M."/>
            <person name="Hauser L."/>
            <person name="Brambilla E.M."/>
            <person name="Rohde M."/>
            <person name="Verbarg S."/>
            <person name="Goker M."/>
            <person name="Bristow J."/>
            <person name="Eisen J.A."/>
            <person name="Markowitz V."/>
            <person name="Hugenholtz P."/>
            <person name="Kyrpides N.C."/>
            <person name="Klenk H.P."/>
            <person name="Woyke T."/>
        </authorList>
    </citation>
    <scope>NUCLEOTIDE SEQUENCE [LARGE SCALE GENOMIC DNA]</scope>
    <source>
        <strain evidence="8">ATCC 27775 / DSM 1100 / LMG 10767 / O</strain>
    </source>
</reference>
<sequence>MSNQQKNWGLSTTDFQLLQEEIAQGGETRFQQVFKQNYPRYCNYIRSEMNLSYDDASDVTVEAFIKIHRFIREGRVSYGNLDAYSMQAIRNEYLMLLRKRKQLPESDVEVNQLDLLDEEYDESTLQQFEQAFGRLGEDCRSLLQQHYFQKMSHRDIGTALNISEDASKTRTKVCRNKLRDIFQSLLNAA</sequence>
<dbReference type="InterPro" id="IPR039425">
    <property type="entry name" value="RNA_pol_sigma-70-like"/>
</dbReference>
<dbReference type="SUPFAM" id="SSF88659">
    <property type="entry name" value="Sigma3 and sigma4 domains of RNA polymerase sigma factors"/>
    <property type="match status" value="1"/>
</dbReference>
<feature type="domain" description="RNA polymerase sigma-70 region 2" evidence="6">
    <location>
        <begin position="34"/>
        <end position="101"/>
    </location>
</feature>
<dbReference type="OrthoDB" id="1099849at2"/>
<keyword evidence="2" id="KW-0805">Transcription regulation</keyword>
<evidence type="ECO:0000256" key="2">
    <source>
        <dbReference type="ARBA" id="ARBA00023015"/>
    </source>
</evidence>
<dbReference type="Pfam" id="PF04542">
    <property type="entry name" value="Sigma70_r2"/>
    <property type="match status" value="1"/>
</dbReference>
<dbReference type="KEGG" id="hhy:Halhy_1047"/>
<comment type="similarity">
    <text evidence="1">Belongs to the sigma-70 factor family. ECF subfamily.</text>
</comment>
<dbReference type="STRING" id="760192.Halhy_1047"/>
<evidence type="ECO:0000259" key="6">
    <source>
        <dbReference type="Pfam" id="PF04542"/>
    </source>
</evidence>
<dbReference type="InterPro" id="IPR007627">
    <property type="entry name" value="RNA_pol_sigma70_r2"/>
</dbReference>
<evidence type="ECO:0000256" key="3">
    <source>
        <dbReference type="ARBA" id="ARBA00023082"/>
    </source>
</evidence>
<evidence type="ECO:0000256" key="4">
    <source>
        <dbReference type="ARBA" id="ARBA00023125"/>
    </source>
</evidence>
<evidence type="ECO:0000313" key="7">
    <source>
        <dbReference type="EMBL" id="AEE48946.1"/>
    </source>
</evidence>
<dbReference type="eggNOG" id="COG1595">
    <property type="taxonomic scope" value="Bacteria"/>
</dbReference>
<dbReference type="Gene3D" id="1.10.1740.10">
    <property type="match status" value="1"/>
</dbReference>
<organism evidence="7 8">
    <name type="scientific">Haliscomenobacter hydrossis (strain ATCC 27775 / DSM 1100 / LMG 10767 / O)</name>
    <dbReference type="NCBI Taxonomy" id="760192"/>
    <lineage>
        <taxon>Bacteria</taxon>
        <taxon>Pseudomonadati</taxon>
        <taxon>Bacteroidota</taxon>
        <taxon>Saprospiria</taxon>
        <taxon>Saprospirales</taxon>
        <taxon>Haliscomenobacteraceae</taxon>
        <taxon>Haliscomenobacter</taxon>
    </lineage>
</organism>
<dbReference type="AlphaFoldDB" id="F4KQC0"/>
<keyword evidence="5" id="KW-0804">Transcription</keyword>
<name>F4KQC0_HALH1</name>
<dbReference type="InterPro" id="IPR013324">
    <property type="entry name" value="RNA_pol_sigma_r3/r4-like"/>
</dbReference>
<evidence type="ECO:0000313" key="8">
    <source>
        <dbReference type="Proteomes" id="UP000008461"/>
    </source>
</evidence>
<dbReference type="InterPro" id="IPR013325">
    <property type="entry name" value="RNA_pol_sigma_r2"/>
</dbReference>